<dbReference type="Proteomes" id="UP000077881">
    <property type="component" value="Unassembled WGS sequence"/>
</dbReference>
<keyword evidence="3" id="KW-1185">Reference proteome</keyword>
<evidence type="ECO:0008006" key="4">
    <source>
        <dbReference type="Google" id="ProtNLM"/>
    </source>
</evidence>
<protein>
    <recommendedName>
        <fullName evidence="4">YlaF family protein</fullName>
    </recommendedName>
</protein>
<dbReference type="AlphaFoldDB" id="A0A177ZYH1"/>
<keyword evidence="1" id="KW-0472">Membrane</keyword>
<name>A0A177ZYH1_9BACI</name>
<proteinExistence type="predicted"/>
<dbReference type="InterPro" id="IPR035211">
    <property type="entry name" value="DUF5325"/>
</dbReference>
<comment type="caution">
    <text evidence="2">The sequence shown here is derived from an EMBL/GenBank/DDBJ whole genome shotgun (WGS) entry which is preliminary data.</text>
</comment>
<dbReference type="RefSeq" id="WP_057985749.1">
    <property type="nucleotide sequence ID" value="NZ_JAGGKH010000002.1"/>
</dbReference>
<dbReference type="OrthoDB" id="2679959at2"/>
<gene>
    <name evidence="2" type="ORF">ABB05_07070</name>
</gene>
<keyword evidence="1" id="KW-0812">Transmembrane</keyword>
<feature type="transmembrane region" description="Helical" evidence="1">
    <location>
        <begin position="7"/>
        <end position="24"/>
    </location>
</feature>
<evidence type="ECO:0000313" key="2">
    <source>
        <dbReference type="EMBL" id="OAK72985.1"/>
    </source>
</evidence>
<organism evidence="2 3">
    <name type="scientific">Lederbergia galactosidilytica</name>
    <dbReference type="NCBI Taxonomy" id="217031"/>
    <lineage>
        <taxon>Bacteria</taxon>
        <taxon>Bacillati</taxon>
        <taxon>Bacillota</taxon>
        <taxon>Bacilli</taxon>
        <taxon>Bacillales</taxon>
        <taxon>Bacillaceae</taxon>
        <taxon>Lederbergia</taxon>
    </lineage>
</organism>
<evidence type="ECO:0000313" key="3">
    <source>
        <dbReference type="Proteomes" id="UP000077881"/>
    </source>
</evidence>
<sequence length="61" mass="6961">MRTIKWNFLILSTIAAFSIMGMGICLAENSWTGIVLCFLILCTAMIYGFKQKKKLQKEDNL</sequence>
<evidence type="ECO:0000256" key="1">
    <source>
        <dbReference type="SAM" id="Phobius"/>
    </source>
</evidence>
<keyword evidence="1" id="KW-1133">Transmembrane helix</keyword>
<accession>A0A177ZYH1</accession>
<dbReference type="Pfam" id="PF17259">
    <property type="entry name" value="DUF5325"/>
    <property type="match status" value="1"/>
</dbReference>
<reference evidence="2 3" key="1">
    <citation type="submission" date="2015-05" db="EMBL/GenBank/DDBJ databases">
        <title>Comparison of genome.</title>
        <authorList>
            <person name="Zheng Z."/>
            <person name="Sun M."/>
        </authorList>
    </citation>
    <scope>NUCLEOTIDE SEQUENCE [LARGE SCALE GENOMIC DNA]</scope>
    <source>
        <strain evidence="2 3">G25-74</strain>
    </source>
</reference>
<dbReference type="EMBL" id="LDJR01000032">
    <property type="protein sequence ID" value="OAK72985.1"/>
    <property type="molecule type" value="Genomic_DNA"/>
</dbReference>
<feature type="transmembrane region" description="Helical" evidence="1">
    <location>
        <begin position="30"/>
        <end position="49"/>
    </location>
</feature>
<dbReference type="PATRIC" id="fig|217031.6.peg.1537"/>